<proteinExistence type="predicted"/>
<dbReference type="InterPro" id="IPR038770">
    <property type="entry name" value="Na+/solute_symporter_sf"/>
</dbReference>
<dbReference type="GO" id="GO:0016020">
    <property type="term" value="C:membrane"/>
    <property type="evidence" value="ECO:0007669"/>
    <property type="project" value="UniProtKB-SubCell"/>
</dbReference>
<feature type="transmembrane region" description="Helical" evidence="5">
    <location>
        <begin position="160"/>
        <end position="179"/>
    </location>
</feature>
<feature type="transmembrane region" description="Helical" evidence="5">
    <location>
        <begin position="257"/>
        <end position="278"/>
    </location>
</feature>
<dbReference type="OrthoDB" id="2800416at2"/>
<reference evidence="6 7" key="1">
    <citation type="submission" date="2019-03" db="EMBL/GenBank/DDBJ databases">
        <title>Complete genome sequence of Paenisporosarcina antarctica CGMCC 1.6503T.</title>
        <authorList>
            <person name="Rong J.-C."/>
            <person name="Chi N.-Y."/>
            <person name="Zhang Q.-F."/>
        </authorList>
    </citation>
    <scope>NUCLEOTIDE SEQUENCE [LARGE SCALE GENOMIC DNA]</scope>
    <source>
        <strain evidence="6 7">CGMCC 1.6503</strain>
    </source>
</reference>
<feature type="transmembrane region" description="Helical" evidence="5">
    <location>
        <begin position="36"/>
        <end position="55"/>
    </location>
</feature>
<name>A0A4P7A277_9BACL</name>
<evidence type="ECO:0000256" key="3">
    <source>
        <dbReference type="ARBA" id="ARBA00022989"/>
    </source>
</evidence>
<feature type="transmembrane region" description="Helical" evidence="5">
    <location>
        <begin position="12"/>
        <end position="30"/>
    </location>
</feature>
<organism evidence="6 7">
    <name type="scientific">Paenisporosarcina antarctica</name>
    <dbReference type="NCBI Taxonomy" id="417367"/>
    <lineage>
        <taxon>Bacteria</taxon>
        <taxon>Bacillati</taxon>
        <taxon>Bacillota</taxon>
        <taxon>Bacilli</taxon>
        <taxon>Bacillales</taxon>
        <taxon>Caryophanaceae</taxon>
        <taxon>Paenisporosarcina</taxon>
    </lineage>
</organism>
<sequence length="330" mass="35484">MRILVDMISRRLPLLIVLVAIFTFLSPVYWKVAPWVPSLLLGVVIFFAGLSMNISAIKGIRAKKKELFLAVLLKWTLTVFVSIGLAYGFFSSKPEIAAGIILAGTVPSGTAATLYTFLAGGNASLVIAASLLDIAISPIVTPIAMLGLSGSQISLSFFKLLQSFFFIVFLPLGIGLVIQRLLPQLASHSRLITRFGSSVALLLIIHTIVGHGSKAISLELDILPLIVVVTFIQVVLPMVAAYFIAKKLSIGEEDARALLFQVGLCNSALAAILAFEFIGELAAIGPMVNMIINLSVGSMIANHFVKSDKITLKKPSITQRFEFTSGKNVR</sequence>
<gene>
    <name evidence="6" type="ORF">E2636_17095</name>
</gene>
<dbReference type="Proteomes" id="UP000294292">
    <property type="component" value="Chromosome"/>
</dbReference>
<dbReference type="AlphaFoldDB" id="A0A4P7A277"/>
<evidence type="ECO:0000256" key="1">
    <source>
        <dbReference type="ARBA" id="ARBA00004141"/>
    </source>
</evidence>
<evidence type="ECO:0000256" key="4">
    <source>
        <dbReference type="ARBA" id="ARBA00023136"/>
    </source>
</evidence>
<feature type="transmembrane region" description="Helical" evidence="5">
    <location>
        <begin position="284"/>
        <end position="305"/>
    </location>
</feature>
<evidence type="ECO:0000313" key="6">
    <source>
        <dbReference type="EMBL" id="QBP42748.1"/>
    </source>
</evidence>
<feature type="transmembrane region" description="Helical" evidence="5">
    <location>
        <begin position="125"/>
        <end position="148"/>
    </location>
</feature>
<dbReference type="PANTHER" id="PTHR10361:SF28">
    <property type="entry name" value="P3 PROTEIN-RELATED"/>
    <property type="match status" value="1"/>
</dbReference>
<comment type="subcellular location">
    <subcellularLocation>
        <location evidence="1">Membrane</location>
        <topology evidence="1">Multi-pass membrane protein</topology>
    </subcellularLocation>
</comment>
<keyword evidence="2 5" id="KW-0812">Transmembrane</keyword>
<keyword evidence="3 5" id="KW-1133">Transmembrane helix</keyword>
<evidence type="ECO:0000313" key="7">
    <source>
        <dbReference type="Proteomes" id="UP000294292"/>
    </source>
</evidence>
<dbReference type="Gene3D" id="1.20.1530.20">
    <property type="match status" value="1"/>
</dbReference>
<dbReference type="Pfam" id="PF01758">
    <property type="entry name" value="SBF"/>
    <property type="match status" value="1"/>
</dbReference>
<dbReference type="PANTHER" id="PTHR10361">
    <property type="entry name" value="SODIUM-BILE ACID COTRANSPORTER"/>
    <property type="match status" value="1"/>
</dbReference>
<feature type="transmembrane region" description="Helical" evidence="5">
    <location>
        <begin position="67"/>
        <end position="90"/>
    </location>
</feature>
<evidence type="ECO:0000256" key="5">
    <source>
        <dbReference type="SAM" id="Phobius"/>
    </source>
</evidence>
<dbReference type="EMBL" id="CP038015">
    <property type="protein sequence ID" value="QBP42748.1"/>
    <property type="molecule type" value="Genomic_DNA"/>
</dbReference>
<dbReference type="InterPro" id="IPR002657">
    <property type="entry name" value="BilAc:Na_symport/Acr3"/>
</dbReference>
<feature type="transmembrane region" description="Helical" evidence="5">
    <location>
        <begin position="191"/>
        <end position="210"/>
    </location>
</feature>
<feature type="transmembrane region" description="Helical" evidence="5">
    <location>
        <begin position="222"/>
        <end position="245"/>
    </location>
</feature>
<feature type="transmembrane region" description="Helical" evidence="5">
    <location>
        <begin position="96"/>
        <end position="118"/>
    </location>
</feature>
<evidence type="ECO:0000256" key="2">
    <source>
        <dbReference type="ARBA" id="ARBA00022692"/>
    </source>
</evidence>
<dbReference type="RefSeq" id="WP_134211419.1">
    <property type="nucleotide sequence ID" value="NZ_CP038015.1"/>
</dbReference>
<accession>A0A4P7A277</accession>
<keyword evidence="7" id="KW-1185">Reference proteome</keyword>
<dbReference type="InterPro" id="IPR004710">
    <property type="entry name" value="Bilac:Na_transpt"/>
</dbReference>
<protein>
    <submittedName>
        <fullName evidence="6">Bile acid:sodium symporter family protein</fullName>
    </submittedName>
</protein>
<dbReference type="KEGG" id="panc:E2636_17095"/>
<keyword evidence="4 5" id="KW-0472">Membrane</keyword>